<proteinExistence type="predicted"/>
<gene>
    <name evidence="1" type="ORF">B1B_06546</name>
</gene>
<dbReference type="EMBL" id="AUZY01004136">
    <property type="protein sequence ID" value="EQD64957.1"/>
    <property type="molecule type" value="Genomic_DNA"/>
</dbReference>
<feature type="non-terminal residue" evidence="1">
    <location>
        <position position="55"/>
    </location>
</feature>
<sequence length="55" mass="6180">METRLDEIADRIYRMSTFVPDIGPTGFTFNQFLIDADEPAIFHTGPRAMFPSVSG</sequence>
<name>T1B4R6_9ZZZZ</name>
<comment type="caution">
    <text evidence="1">The sequence shown here is derived from an EMBL/GenBank/DDBJ whole genome shotgun (WGS) entry which is preliminary data.</text>
</comment>
<organism evidence="1">
    <name type="scientific">mine drainage metagenome</name>
    <dbReference type="NCBI Taxonomy" id="410659"/>
    <lineage>
        <taxon>unclassified sequences</taxon>
        <taxon>metagenomes</taxon>
        <taxon>ecological metagenomes</taxon>
    </lineage>
</organism>
<reference evidence="1" key="1">
    <citation type="submission" date="2013-08" db="EMBL/GenBank/DDBJ databases">
        <authorList>
            <person name="Mendez C."/>
            <person name="Richter M."/>
            <person name="Ferrer M."/>
            <person name="Sanchez J."/>
        </authorList>
    </citation>
    <scope>NUCLEOTIDE SEQUENCE</scope>
</reference>
<dbReference type="AlphaFoldDB" id="T1B4R6"/>
<reference evidence="1" key="2">
    <citation type="journal article" date="2014" name="ISME J.">
        <title>Microbial stratification in low pH oxic and suboxic macroscopic growths along an acid mine drainage.</title>
        <authorList>
            <person name="Mendez-Garcia C."/>
            <person name="Mesa V."/>
            <person name="Sprenger R.R."/>
            <person name="Richter M."/>
            <person name="Diez M.S."/>
            <person name="Solano J."/>
            <person name="Bargiela R."/>
            <person name="Golyshina O.V."/>
            <person name="Manteca A."/>
            <person name="Ramos J.L."/>
            <person name="Gallego J.R."/>
            <person name="Llorente I."/>
            <person name="Martins Dos Santos V.A."/>
            <person name="Jensen O.N."/>
            <person name="Pelaez A.I."/>
            <person name="Sanchez J."/>
            <person name="Ferrer M."/>
        </authorList>
    </citation>
    <scope>NUCLEOTIDE SEQUENCE</scope>
</reference>
<accession>T1B4R6</accession>
<evidence type="ECO:0000313" key="1">
    <source>
        <dbReference type="EMBL" id="EQD64957.1"/>
    </source>
</evidence>
<protein>
    <submittedName>
        <fullName evidence="1">Beta-lactamase domain-containing protein</fullName>
    </submittedName>
</protein>